<gene>
    <name evidence="2" type="ORF">AX018_100310</name>
</gene>
<keyword evidence="3" id="KW-1185">Reference proteome</keyword>
<dbReference type="EMBL" id="QLTA01000003">
    <property type="protein sequence ID" value="RAR85782.1"/>
    <property type="molecule type" value="Genomic_DNA"/>
</dbReference>
<evidence type="ECO:0000313" key="2">
    <source>
        <dbReference type="EMBL" id="RAR85782.1"/>
    </source>
</evidence>
<reference evidence="2 3" key="1">
    <citation type="submission" date="2018-06" db="EMBL/GenBank/DDBJ databases">
        <title>Genomic Encyclopedia of Archaeal and Bacterial Type Strains, Phase II (KMG-II): from individual species to whole genera.</title>
        <authorList>
            <person name="Goeker M."/>
        </authorList>
    </citation>
    <scope>NUCLEOTIDE SEQUENCE [LARGE SCALE GENOMIC DNA]</scope>
    <source>
        <strain evidence="2 3">CFPB 3232</strain>
    </source>
</reference>
<dbReference type="AlphaFoldDB" id="A0A328ZM59"/>
<organism evidence="2 3">
    <name type="scientific">Paracidovorax anthurii</name>
    <dbReference type="NCBI Taxonomy" id="78229"/>
    <lineage>
        <taxon>Bacteria</taxon>
        <taxon>Pseudomonadati</taxon>
        <taxon>Pseudomonadota</taxon>
        <taxon>Betaproteobacteria</taxon>
        <taxon>Burkholderiales</taxon>
        <taxon>Comamonadaceae</taxon>
        <taxon>Paracidovorax</taxon>
    </lineage>
</organism>
<dbReference type="RefSeq" id="WP_111875688.1">
    <property type="nucleotide sequence ID" value="NZ_CBCSGC010000108.1"/>
</dbReference>
<comment type="caution">
    <text evidence="2">The sequence shown here is derived from an EMBL/GenBank/DDBJ whole genome shotgun (WGS) entry which is preliminary data.</text>
</comment>
<accession>A0A328ZM59</accession>
<feature type="signal peptide" evidence="1">
    <location>
        <begin position="1"/>
        <end position="27"/>
    </location>
</feature>
<dbReference type="Proteomes" id="UP000248856">
    <property type="component" value="Unassembled WGS sequence"/>
</dbReference>
<sequence>MNLRTTHRLGLAFALLLLAAGVGMLQAGTPDTRDPGEAMAPASSSTVLSVDLIEAYNQGGGLRDFIQRALARPEAGGVFYATQILRKCRTVLAAMPAPKGPAPSPGAAAPDAAPQADTALAAANTLHSRCAGLSPDDMADDRIARLVADGLHRKDPLLTMATHAGTSTYQAPERRSSLLFDLMATRDPLLVQDVASRIAVRTDPQTGARGYRFDGTFYPQVSDAGVDLAFYLLPCGLGLDCTPRTDWDLLIRCANGFECATSRQAHVAAVLRGDPAAYERVMEMYRRMLAAIQGGQIASFI</sequence>
<name>A0A328ZM59_9BURK</name>
<feature type="chain" id="PRO_5016412715" evidence="1">
    <location>
        <begin position="28"/>
        <end position="301"/>
    </location>
</feature>
<proteinExistence type="predicted"/>
<dbReference type="OrthoDB" id="8808706at2"/>
<protein>
    <submittedName>
        <fullName evidence="2">Uncharacterized protein</fullName>
    </submittedName>
</protein>
<evidence type="ECO:0000256" key="1">
    <source>
        <dbReference type="SAM" id="SignalP"/>
    </source>
</evidence>
<evidence type="ECO:0000313" key="3">
    <source>
        <dbReference type="Proteomes" id="UP000248856"/>
    </source>
</evidence>
<keyword evidence="1" id="KW-0732">Signal</keyword>